<accession>A0A0B6AW55</accession>
<proteinExistence type="predicted"/>
<protein>
    <submittedName>
        <fullName evidence="1">Uncharacterized protein</fullName>
    </submittedName>
</protein>
<dbReference type="RefSeq" id="WP_013084654.1">
    <property type="nucleotide sequence ID" value="NZ_BCVB01000001.1"/>
</dbReference>
<organism evidence="1 2">
    <name type="scientific">Priestia megaterium (strain ATCC 14581 / DSM 32 / CCUG 1817 / JCM 2506 / NBRC 15308 / NCIMB 9376 / NCTC 10342 / NRRL B-14308 / VKM B-512 / Ford 19)</name>
    <name type="common">Bacillus megaterium</name>
    <dbReference type="NCBI Taxonomy" id="1348623"/>
    <lineage>
        <taxon>Bacteria</taxon>
        <taxon>Bacillati</taxon>
        <taxon>Bacillota</taxon>
        <taxon>Bacilli</taxon>
        <taxon>Bacillales</taxon>
        <taxon>Bacillaceae</taxon>
        <taxon>Priestia</taxon>
    </lineage>
</organism>
<dbReference type="HOGENOM" id="CLU_2022103_0_0_9"/>
<evidence type="ECO:0000313" key="2">
    <source>
        <dbReference type="Proteomes" id="UP000031829"/>
    </source>
</evidence>
<dbReference type="AlphaFoldDB" id="A0A0B6AW55"/>
<gene>
    <name evidence="1" type="ORF">BG04_916</name>
</gene>
<dbReference type="GeneID" id="93644397"/>
<dbReference type="Proteomes" id="UP000031829">
    <property type="component" value="Chromosome"/>
</dbReference>
<dbReference type="EMBL" id="CP009920">
    <property type="protein sequence ID" value="AJI24114.1"/>
    <property type="molecule type" value="Genomic_DNA"/>
</dbReference>
<dbReference type="PATRIC" id="fig|592022.4.peg.3979"/>
<sequence length="122" mass="14446">MKKQLVLISIITAAFFVLIFHKTIFQEGNPLPIAWSIVKLKSSGEDVVQISDKPKRYLIHSDDYLTFIKQMKKKKVNFQYQDDKKFYFNNDNERQLFVSKNYTDKFTIMELKKKELTEAGVE</sequence>
<dbReference type="KEGG" id="bmeg:BG04_916"/>
<reference evidence="1 2" key="1">
    <citation type="journal article" date="2015" name="Genome Announc.">
        <title>Complete genome sequences for 35 biothreat assay-relevant bacillus species.</title>
        <authorList>
            <person name="Johnson S.L."/>
            <person name="Daligault H.E."/>
            <person name="Davenport K.W."/>
            <person name="Jaissle J."/>
            <person name="Frey K.G."/>
            <person name="Ladner J.T."/>
            <person name="Broomall S.M."/>
            <person name="Bishop-Lilly K.A."/>
            <person name="Bruce D.C."/>
            <person name="Gibbons H.S."/>
            <person name="Coyne S.R."/>
            <person name="Lo C.C."/>
            <person name="Meincke L."/>
            <person name="Munk A.C."/>
            <person name="Koroleva G.I."/>
            <person name="Rosenzweig C.N."/>
            <person name="Palacios G.F."/>
            <person name="Redden C.L."/>
            <person name="Minogue T.D."/>
            <person name="Chain P.S."/>
        </authorList>
    </citation>
    <scope>NUCLEOTIDE SEQUENCE [LARGE SCALE GENOMIC DNA]</scope>
    <source>
        <strain evidence="2">ATCC 14581 / DSM 32 / JCM 2506 / NBRC 15308 / NCIMB 9376 / NCTC 10342 / NRRL B-14308 / VKM B-512</strain>
    </source>
</reference>
<evidence type="ECO:0000313" key="1">
    <source>
        <dbReference type="EMBL" id="AJI24114.1"/>
    </source>
</evidence>
<name>A0A0B6AW55_PRIM2</name>